<sequence length="419" mass="49018">MLHLLLIIIISGFLSVVSITSVQAQLFKRKLLPNLLKKHPEYFKNILADPAKYRIQIIYTQINRDKQNQPHFKTFTYRLNPHEYFYPASTVKLPGALLALEKLNNLHIPGLNKDTPLRIDSAYAKQTVVVTDSTAPNNLPSIAHYIKKIFLVSDNDAYNRLYEFLGQEQLSEVLRQKGYSDVRLLHRLSVGDVGETTRYTNPITFYQNDKIIYQQPLVQNTRTYSNALKNIHLGKGYYNARNQLINQPMDFSDRNYINLETLHQILKSVIFPEAVPAQQRFHLTPDDYDFVLKYMSMKPSESSFPHYDTTTYYDTYAKFFMFGNRHKTMPPNIRIFNKIGNAYGFMIDNAYIVDFENKVEFLLSAVVLGNEDNIFNDDKYEYETICYPFLINLGQVIYQNELKRTKKHLPDLSRFIFTY</sequence>
<keyword evidence="3" id="KW-1185">Reference proteome</keyword>
<dbReference type="AlphaFoldDB" id="A0A7L7L923"/>
<dbReference type="KEGG" id="add:HUW48_14795"/>
<protein>
    <submittedName>
        <fullName evidence="2">Serine hydrolase</fullName>
    </submittedName>
</protein>
<dbReference type="GO" id="GO:0008800">
    <property type="term" value="F:beta-lactamase activity"/>
    <property type="evidence" value="ECO:0007669"/>
    <property type="project" value="InterPro"/>
</dbReference>
<keyword evidence="2" id="KW-0378">Hydrolase</keyword>
<dbReference type="RefSeq" id="WP_182411683.1">
    <property type="nucleotide sequence ID" value="NZ_CP055153.1"/>
</dbReference>
<evidence type="ECO:0000259" key="1">
    <source>
        <dbReference type="Pfam" id="PF13354"/>
    </source>
</evidence>
<gene>
    <name evidence="2" type="ORF">HUW48_14795</name>
</gene>
<dbReference type="InterPro" id="IPR012338">
    <property type="entry name" value="Beta-lactam/transpept-like"/>
</dbReference>
<dbReference type="Proteomes" id="UP000514509">
    <property type="component" value="Chromosome"/>
</dbReference>
<organism evidence="2 3">
    <name type="scientific">Adhaeribacter radiodurans</name>
    <dbReference type="NCBI Taxonomy" id="2745197"/>
    <lineage>
        <taxon>Bacteria</taxon>
        <taxon>Pseudomonadati</taxon>
        <taxon>Bacteroidota</taxon>
        <taxon>Cytophagia</taxon>
        <taxon>Cytophagales</taxon>
        <taxon>Hymenobacteraceae</taxon>
        <taxon>Adhaeribacter</taxon>
    </lineage>
</organism>
<accession>A0A7L7L923</accession>
<reference evidence="2 3" key="1">
    <citation type="submission" date="2020-08" db="EMBL/GenBank/DDBJ databases">
        <title>Adhaeribacter dokdonensis sp. nov., isolated from the rhizosphere of Elymus tsukushiensis, a plant native to the Dokdo Islands, Republic of Korea.</title>
        <authorList>
            <person name="Ghim S.Y."/>
        </authorList>
    </citation>
    <scope>NUCLEOTIDE SEQUENCE [LARGE SCALE GENOMIC DNA]</scope>
    <source>
        <strain evidence="2 3">KUDC8001</strain>
    </source>
</reference>
<proteinExistence type="predicted"/>
<dbReference type="GO" id="GO:0030655">
    <property type="term" value="P:beta-lactam antibiotic catabolic process"/>
    <property type="evidence" value="ECO:0007669"/>
    <property type="project" value="InterPro"/>
</dbReference>
<feature type="domain" description="Beta-lactamase class A catalytic" evidence="1">
    <location>
        <begin position="77"/>
        <end position="364"/>
    </location>
</feature>
<dbReference type="Gene3D" id="3.40.710.10">
    <property type="entry name" value="DD-peptidase/beta-lactamase superfamily"/>
    <property type="match status" value="1"/>
</dbReference>
<dbReference type="InterPro" id="IPR045155">
    <property type="entry name" value="Beta-lactam_cat"/>
</dbReference>
<dbReference type="EMBL" id="CP055153">
    <property type="protein sequence ID" value="QMU29224.1"/>
    <property type="molecule type" value="Genomic_DNA"/>
</dbReference>
<evidence type="ECO:0000313" key="2">
    <source>
        <dbReference type="EMBL" id="QMU29224.1"/>
    </source>
</evidence>
<evidence type="ECO:0000313" key="3">
    <source>
        <dbReference type="Proteomes" id="UP000514509"/>
    </source>
</evidence>
<name>A0A7L7L923_9BACT</name>
<dbReference type="SUPFAM" id="SSF56601">
    <property type="entry name" value="beta-lactamase/transpeptidase-like"/>
    <property type="match status" value="1"/>
</dbReference>
<dbReference type="Pfam" id="PF13354">
    <property type="entry name" value="Beta-lactamase2"/>
    <property type="match status" value="1"/>
</dbReference>